<reference evidence="2" key="1">
    <citation type="submission" date="2016-10" db="EMBL/GenBank/DDBJ databases">
        <authorList>
            <person name="Varghese N."/>
            <person name="Submissions S."/>
        </authorList>
    </citation>
    <scope>NUCLEOTIDE SEQUENCE [LARGE SCALE GENOMIC DNA]</scope>
    <source>
        <strain evidence="2">ATCC 29999</strain>
    </source>
</reference>
<gene>
    <name evidence="1" type="ORF">SAMN02982990_02647</name>
</gene>
<dbReference type="EMBL" id="FMWJ01000011">
    <property type="protein sequence ID" value="SCZ66940.1"/>
    <property type="molecule type" value="Genomic_DNA"/>
</dbReference>
<accession>A0A1G5QZE4</accession>
<name>A0A1G5QZE4_PHOLU</name>
<organism evidence="1 2">
    <name type="scientific">Photorhabdus luminescens</name>
    <name type="common">Xenorhabdus luminescens</name>
    <dbReference type="NCBI Taxonomy" id="29488"/>
    <lineage>
        <taxon>Bacteria</taxon>
        <taxon>Pseudomonadati</taxon>
        <taxon>Pseudomonadota</taxon>
        <taxon>Gammaproteobacteria</taxon>
        <taxon>Enterobacterales</taxon>
        <taxon>Morganellaceae</taxon>
        <taxon>Photorhabdus</taxon>
    </lineage>
</organism>
<dbReference type="AlphaFoldDB" id="A0A1G5QZE4"/>
<keyword evidence="2" id="KW-1185">Reference proteome</keyword>
<proteinExistence type="predicted"/>
<dbReference type="Proteomes" id="UP000183223">
    <property type="component" value="Unassembled WGS sequence"/>
</dbReference>
<evidence type="ECO:0000313" key="1">
    <source>
        <dbReference type="EMBL" id="SCZ66940.1"/>
    </source>
</evidence>
<evidence type="ECO:0000313" key="2">
    <source>
        <dbReference type="Proteomes" id="UP000183223"/>
    </source>
</evidence>
<sequence>MIPAFFNVSFDILVSWIYPELHFQHASKQGVKAASKLESSFQNTCCLSVGTITEATGILLVP</sequence>
<protein>
    <submittedName>
        <fullName evidence="1">Uncharacterized protein</fullName>
    </submittedName>
</protein>